<sequence>MAKVLSVAVDRLLQELIVASSRRHWPMLRLVPARWLRAAVAPTALRLRRSLARVALATAMSIGIFLAVMIIRP</sequence>
<comment type="caution">
    <text evidence="2">The sequence shown here is derived from an EMBL/GenBank/DDBJ whole genome shotgun (WGS) entry which is preliminary data.</text>
</comment>
<organism evidence="2 3">
    <name type="scientific">Solirubrobacter ginsenosidimutans</name>
    <dbReference type="NCBI Taxonomy" id="490573"/>
    <lineage>
        <taxon>Bacteria</taxon>
        <taxon>Bacillati</taxon>
        <taxon>Actinomycetota</taxon>
        <taxon>Thermoleophilia</taxon>
        <taxon>Solirubrobacterales</taxon>
        <taxon>Solirubrobacteraceae</taxon>
        <taxon>Solirubrobacter</taxon>
    </lineage>
</organism>
<keyword evidence="1" id="KW-0812">Transmembrane</keyword>
<dbReference type="RefSeq" id="WP_270037640.1">
    <property type="nucleotide sequence ID" value="NZ_JAPDOD010000001.1"/>
</dbReference>
<reference evidence="2" key="1">
    <citation type="submission" date="2022-10" db="EMBL/GenBank/DDBJ databases">
        <title>The WGS of Solirubrobacter ginsenosidimutans DSM 21036.</title>
        <authorList>
            <person name="Jiang Z."/>
        </authorList>
    </citation>
    <scope>NUCLEOTIDE SEQUENCE</scope>
    <source>
        <strain evidence="2">DSM 21036</strain>
    </source>
</reference>
<keyword evidence="3" id="KW-1185">Reference proteome</keyword>
<feature type="transmembrane region" description="Helical" evidence="1">
    <location>
        <begin position="51"/>
        <end position="71"/>
    </location>
</feature>
<protein>
    <submittedName>
        <fullName evidence="2">Uncharacterized protein</fullName>
    </submittedName>
</protein>
<name>A0A9X3MPS1_9ACTN</name>
<evidence type="ECO:0000313" key="3">
    <source>
        <dbReference type="Proteomes" id="UP001149140"/>
    </source>
</evidence>
<dbReference type="AlphaFoldDB" id="A0A9X3MPS1"/>
<evidence type="ECO:0000256" key="1">
    <source>
        <dbReference type="SAM" id="Phobius"/>
    </source>
</evidence>
<evidence type="ECO:0000313" key="2">
    <source>
        <dbReference type="EMBL" id="MDA0158990.1"/>
    </source>
</evidence>
<keyword evidence="1" id="KW-0472">Membrane</keyword>
<accession>A0A9X3MPS1</accession>
<dbReference type="Proteomes" id="UP001149140">
    <property type="component" value="Unassembled WGS sequence"/>
</dbReference>
<gene>
    <name evidence="2" type="ORF">OM076_01835</name>
</gene>
<dbReference type="EMBL" id="JAPDOD010000001">
    <property type="protein sequence ID" value="MDA0158990.1"/>
    <property type="molecule type" value="Genomic_DNA"/>
</dbReference>
<proteinExistence type="predicted"/>
<keyword evidence="1" id="KW-1133">Transmembrane helix</keyword>